<sequence length="286" mass="32755">MYVDDLLPYSFSLSHNCSNNVAKYQALISGLEAATELDIHQLEVYGDSQLVINQLLGDYEVRKPEKMNKQADALAGLASSLTYPGVEIRVPVYWRPPLIDYLQYGRLPEDPQKKVDITMRAPRFLYYNGTLFRRSFGEVLLRCLSDTEAAQAMNEAHSGICRAHQSGAKLHFQIKRMGYYWPTMFHANIVHQPLHPTTASWPFNSWGMDMVEQCPNQQKDTSTSLRLRIISLSGQKSIFQQDPLQYPKEAIPYSLVYGVEVVLPLEVQIPTKGRTYQRSLLKEYYP</sequence>
<gene>
    <name evidence="2" type="ORF">LIER_23726</name>
</gene>
<dbReference type="Pfam" id="PF13456">
    <property type="entry name" value="RVT_3"/>
    <property type="match status" value="1"/>
</dbReference>
<dbReference type="SUPFAM" id="SSF53098">
    <property type="entry name" value="Ribonuclease H-like"/>
    <property type="match status" value="1"/>
</dbReference>
<dbReference type="InterPro" id="IPR036397">
    <property type="entry name" value="RNaseH_sf"/>
</dbReference>
<organism evidence="2 3">
    <name type="scientific">Lithospermum erythrorhizon</name>
    <name type="common">Purple gromwell</name>
    <name type="synonym">Lithospermum officinale var. erythrorhizon</name>
    <dbReference type="NCBI Taxonomy" id="34254"/>
    <lineage>
        <taxon>Eukaryota</taxon>
        <taxon>Viridiplantae</taxon>
        <taxon>Streptophyta</taxon>
        <taxon>Embryophyta</taxon>
        <taxon>Tracheophyta</taxon>
        <taxon>Spermatophyta</taxon>
        <taxon>Magnoliopsida</taxon>
        <taxon>eudicotyledons</taxon>
        <taxon>Gunneridae</taxon>
        <taxon>Pentapetalae</taxon>
        <taxon>asterids</taxon>
        <taxon>lamiids</taxon>
        <taxon>Boraginales</taxon>
        <taxon>Boraginaceae</taxon>
        <taxon>Boraginoideae</taxon>
        <taxon>Lithospermeae</taxon>
        <taxon>Lithospermum</taxon>
    </lineage>
</organism>
<dbReference type="Gene3D" id="1.10.340.70">
    <property type="match status" value="1"/>
</dbReference>
<dbReference type="InterPro" id="IPR002156">
    <property type="entry name" value="RNaseH_domain"/>
</dbReference>
<comment type="caution">
    <text evidence="2">The sequence shown here is derived from an EMBL/GenBank/DDBJ whole genome shotgun (WGS) entry which is preliminary data.</text>
</comment>
<dbReference type="PANTHER" id="PTHR48475">
    <property type="entry name" value="RIBONUCLEASE H"/>
    <property type="match status" value="1"/>
</dbReference>
<keyword evidence="3" id="KW-1185">Reference proteome</keyword>
<evidence type="ECO:0000313" key="3">
    <source>
        <dbReference type="Proteomes" id="UP001454036"/>
    </source>
</evidence>
<dbReference type="GO" id="GO:0003676">
    <property type="term" value="F:nucleic acid binding"/>
    <property type="evidence" value="ECO:0007669"/>
    <property type="project" value="InterPro"/>
</dbReference>
<evidence type="ECO:0000313" key="2">
    <source>
        <dbReference type="EMBL" id="GAA0169185.1"/>
    </source>
</evidence>
<feature type="domain" description="RNase H type-1" evidence="1">
    <location>
        <begin position="13"/>
        <end position="75"/>
    </location>
</feature>
<dbReference type="PANTHER" id="PTHR48475:SF1">
    <property type="entry name" value="RNASE H TYPE-1 DOMAIN-CONTAINING PROTEIN"/>
    <property type="match status" value="1"/>
</dbReference>
<accession>A0AAV3R014</accession>
<dbReference type="InterPro" id="IPR012337">
    <property type="entry name" value="RNaseH-like_sf"/>
</dbReference>
<dbReference type="GO" id="GO:0004523">
    <property type="term" value="F:RNA-DNA hybrid ribonuclease activity"/>
    <property type="evidence" value="ECO:0007669"/>
    <property type="project" value="InterPro"/>
</dbReference>
<reference evidence="2 3" key="1">
    <citation type="submission" date="2024-01" db="EMBL/GenBank/DDBJ databases">
        <title>The complete chloroplast genome sequence of Lithospermum erythrorhizon: insights into the phylogenetic relationship among Boraginaceae species and the maternal lineages of purple gromwells.</title>
        <authorList>
            <person name="Okada T."/>
            <person name="Watanabe K."/>
        </authorList>
    </citation>
    <scope>NUCLEOTIDE SEQUENCE [LARGE SCALE GENOMIC DNA]</scope>
</reference>
<name>A0AAV3R014_LITER</name>
<dbReference type="EMBL" id="BAABME010006742">
    <property type="protein sequence ID" value="GAA0169185.1"/>
    <property type="molecule type" value="Genomic_DNA"/>
</dbReference>
<evidence type="ECO:0000259" key="1">
    <source>
        <dbReference type="Pfam" id="PF13456"/>
    </source>
</evidence>
<dbReference type="Gene3D" id="3.30.420.10">
    <property type="entry name" value="Ribonuclease H-like superfamily/Ribonuclease H"/>
    <property type="match status" value="1"/>
</dbReference>
<dbReference type="Proteomes" id="UP001454036">
    <property type="component" value="Unassembled WGS sequence"/>
</dbReference>
<dbReference type="AlphaFoldDB" id="A0AAV3R014"/>
<proteinExistence type="predicted"/>
<protein>
    <recommendedName>
        <fullName evidence="1">RNase H type-1 domain-containing protein</fullName>
    </recommendedName>
</protein>